<dbReference type="SMART" id="SM00304">
    <property type="entry name" value="HAMP"/>
    <property type="match status" value="1"/>
</dbReference>
<dbReference type="GO" id="GO:0016301">
    <property type="term" value="F:kinase activity"/>
    <property type="evidence" value="ECO:0007669"/>
    <property type="project" value="UniProtKB-KW"/>
</dbReference>
<organism evidence="14 15">
    <name type="scientific">Acidicapsa dinghuensis</name>
    <dbReference type="NCBI Taxonomy" id="2218256"/>
    <lineage>
        <taxon>Bacteria</taxon>
        <taxon>Pseudomonadati</taxon>
        <taxon>Acidobacteriota</taxon>
        <taxon>Terriglobia</taxon>
        <taxon>Terriglobales</taxon>
        <taxon>Acidobacteriaceae</taxon>
        <taxon>Acidicapsa</taxon>
    </lineage>
</organism>
<dbReference type="CDD" id="cd00082">
    <property type="entry name" value="HisKA"/>
    <property type="match status" value="1"/>
</dbReference>
<dbReference type="Gene3D" id="1.10.287.130">
    <property type="match status" value="1"/>
</dbReference>
<dbReference type="RefSeq" id="WP_263342581.1">
    <property type="nucleotide sequence ID" value="NZ_JAGSYH010000013.1"/>
</dbReference>
<dbReference type="InterPro" id="IPR003661">
    <property type="entry name" value="HisK_dim/P_dom"/>
</dbReference>
<name>A0ABW1EPF7_9BACT</name>
<evidence type="ECO:0000256" key="10">
    <source>
        <dbReference type="ARBA" id="ARBA00023136"/>
    </source>
</evidence>
<feature type="domain" description="HAMP" evidence="13">
    <location>
        <begin position="198"/>
        <end position="251"/>
    </location>
</feature>
<evidence type="ECO:0000256" key="6">
    <source>
        <dbReference type="ARBA" id="ARBA00022692"/>
    </source>
</evidence>
<keyword evidence="4" id="KW-0597">Phosphoprotein</keyword>
<evidence type="ECO:0000259" key="12">
    <source>
        <dbReference type="PROSITE" id="PS50109"/>
    </source>
</evidence>
<evidence type="ECO:0000256" key="8">
    <source>
        <dbReference type="ARBA" id="ARBA00022989"/>
    </source>
</evidence>
<dbReference type="InterPro" id="IPR005467">
    <property type="entry name" value="His_kinase_dom"/>
</dbReference>
<dbReference type="SMART" id="SM00388">
    <property type="entry name" value="HisKA"/>
    <property type="match status" value="1"/>
</dbReference>
<dbReference type="Proteomes" id="UP001596091">
    <property type="component" value="Unassembled WGS sequence"/>
</dbReference>
<evidence type="ECO:0000259" key="13">
    <source>
        <dbReference type="PROSITE" id="PS50885"/>
    </source>
</evidence>
<gene>
    <name evidence="14" type="ORF">ACFPT7_23090</name>
</gene>
<dbReference type="InterPro" id="IPR004358">
    <property type="entry name" value="Sig_transdc_His_kin-like_C"/>
</dbReference>
<keyword evidence="6 11" id="KW-0812">Transmembrane</keyword>
<keyword evidence="5" id="KW-0808">Transferase</keyword>
<sequence length="492" mass="54929">MRFAGREIRFRRSSVSLRMRLTLWYGGAFAALLVVFIGVATFVHYQQLVKQVYHSATQELETAEGLLVPAPDGLVTLNEDYFNNPQMRLRLERLLEVLTVDGRVLYRNKKLHDEDLGGPPLPNEGRGTYNERIVRLEDGRRVLVVSHYHRFHGQPLILRLAYDEAPIISSITQFVEVLALLAPLAVILAMWVVFTVTGRALSPLSRMVRRAEWITAERLSERLPVHNPKDDLGHAARVFNELLQRLEDSFRQLKRFTSDASHELRTPLASLRSIGEVSLQTQHSPEEYREVIASMLEEVRRLTQLVDSLLAISRADSGQIQLKTISFPLLDLVHEVEALVGILAEDKHQTIRIAGNEDIVVHADRGILRQAVLNVVDNAIKYSPEGSEITIALEAESQGSPERAVISVTDQGPGIPETEQTHIFDRFYRIDSGRSRDHGGAGLGLAIAKWAVEVNDGTIAVFSEGAGSCFSIRLPIDRQIASVAEQAQLAAS</sequence>
<dbReference type="CDD" id="cd00075">
    <property type="entry name" value="HATPase"/>
    <property type="match status" value="1"/>
</dbReference>
<evidence type="ECO:0000256" key="4">
    <source>
        <dbReference type="ARBA" id="ARBA00022553"/>
    </source>
</evidence>
<protein>
    <recommendedName>
        <fullName evidence="3">histidine kinase</fullName>
        <ecNumber evidence="3">2.7.13.3</ecNumber>
    </recommendedName>
</protein>
<dbReference type="EC" id="2.7.13.3" evidence="3"/>
<dbReference type="SUPFAM" id="SSF47384">
    <property type="entry name" value="Homodimeric domain of signal transducing histidine kinase"/>
    <property type="match status" value="1"/>
</dbReference>
<feature type="domain" description="Histidine kinase" evidence="12">
    <location>
        <begin position="259"/>
        <end position="478"/>
    </location>
</feature>
<evidence type="ECO:0000256" key="9">
    <source>
        <dbReference type="ARBA" id="ARBA00023012"/>
    </source>
</evidence>
<keyword evidence="15" id="KW-1185">Reference proteome</keyword>
<evidence type="ECO:0000256" key="2">
    <source>
        <dbReference type="ARBA" id="ARBA00004370"/>
    </source>
</evidence>
<evidence type="ECO:0000256" key="5">
    <source>
        <dbReference type="ARBA" id="ARBA00022679"/>
    </source>
</evidence>
<evidence type="ECO:0000256" key="1">
    <source>
        <dbReference type="ARBA" id="ARBA00000085"/>
    </source>
</evidence>
<dbReference type="PROSITE" id="PS50109">
    <property type="entry name" value="HIS_KIN"/>
    <property type="match status" value="1"/>
</dbReference>
<dbReference type="Gene3D" id="3.30.565.10">
    <property type="entry name" value="Histidine kinase-like ATPase, C-terminal domain"/>
    <property type="match status" value="1"/>
</dbReference>
<evidence type="ECO:0000256" key="3">
    <source>
        <dbReference type="ARBA" id="ARBA00012438"/>
    </source>
</evidence>
<dbReference type="Pfam" id="PF02518">
    <property type="entry name" value="HATPase_c"/>
    <property type="match status" value="1"/>
</dbReference>
<dbReference type="Pfam" id="PF00512">
    <property type="entry name" value="HisKA"/>
    <property type="match status" value="1"/>
</dbReference>
<evidence type="ECO:0000256" key="7">
    <source>
        <dbReference type="ARBA" id="ARBA00022777"/>
    </source>
</evidence>
<comment type="subcellular location">
    <subcellularLocation>
        <location evidence="2">Membrane</location>
    </subcellularLocation>
</comment>
<dbReference type="InterPro" id="IPR003660">
    <property type="entry name" value="HAMP_dom"/>
</dbReference>
<proteinExistence type="predicted"/>
<keyword evidence="7 14" id="KW-0418">Kinase</keyword>
<dbReference type="InterPro" id="IPR036890">
    <property type="entry name" value="HATPase_C_sf"/>
</dbReference>
<evidence type="ECO:0000256" key="11">
    <source>
        <dbReference type="SAM" id="Phobius"/>
    </source>
</evidence>
<dbReference type="SMART" id="SM00387">
    <property type="entry name" value="HATPase_c"/>
    <property type="match status" value="1"/>
</dbReference>
<dbReference type="PANTHER" id="PTHR45436:SF5">
    <property type="entry name" value="SENSOR HISTIDINE KINASE TRCS"/>
    <property type="match status" value="1"/>
</dbReference>
<dbReference type="SUPFAM" id="SSF55874">
    <property type="entry name" value="ATPase domain of HSP90 chaperone/DNA topoisomerase II/histidine kinase"/>
    <property type="match status" value="1"/>
</dbReference>
<dbReference type="PANTHER" id="PTHR45436">
    <property type="entry name" value="SENSOR HISTIDINE KINASE YKOH"/>
    <property type="match status" value="1"/>
</dbReference>
<comment type="catalytic activity">
    <reaction evidence="1">
        <text>ATP + protein L-histidine = ADP + protein N-phospho-L-histidine.</text>
        <dbReference type="EC" id="2.7.13.3"/>
    </reaction>
</comment>
<feature type="transmembrane region" description="Helical" evidence="11">
    <location>
        <begin position="21"/>
        <end position="45"/>
    </location>
</feature>
<evidence type="ECO:0000313" key="14">
    <source>
        <dbReference type="EMBL" id="MFC5865210.1"/>
    </source>
</evidence>
<dbReference type="InterPro" id="IPR003594">
    <property type="entry name" value="HATPase_dom"/>
</dbReference>
<dbReference type="SUPFAM" id="SSF158472">
    <property type="entry name" value="HAMP domain-like"/>
    <property type="match status" value="1"/>
</dbReference>
<dbReference type="PROSITE" id="PS50885">
    <property type="entry name" value="HAMP"/>
    <property type="match status" value="1"/>
</dbReference>
<evidence type="ECO:0000313" key="15">
    <source>
        <dbReference type="Proteomes" id="UP001596091"/>
    </source>
</evidence>
<reference evidence="15" key="1">
    <citation type="journal article" date="2019" name="Int. J. Syst. Evol. Microbiol.">
        <title>The Global Catalogue of Microorganisms (GCM) 10K type strain sequencing project: providing services to taxonomists for standard genome sequencing and annotation.</title>
        <authorList>
            <consortium name="The Broad Institute Genomics Platform"/>
            <consortium name="The Broad Institute Genome Sequencing Center for Infectious Disease"/>
            <person name="Wu L."/>
            <person name="Ma J."/>
        </authorList>
    </citation>
    <scope>NUCLEOTIDE SEQUENCE [LARGE SCALE GENOMIC DNA]</scope>
    <source>
        <strain evidence="15">JCM 4087</strain>
    </source>
</reference>
<comment type="caution">
    <text evidence="14">The sequence shown here is derived from an EMBL/GenBank/DDBJ whole genome shotgun (WGS) entry which is preliminary data.</text>
</comment>
<accession>A0ABW1EPF7</accession>
<keyword evidence="9" id="KW-0902">Two-component regulatory system</keyword>
<dbReference type="Pfam" id="PF00672">
    <property type="entry name" value="HAMP"/>
    <property type="match status" value="1"/>
</dbReference>
<dbReference type="InterPro" id="IPR036097">
    <property type="entry name" value="HisK_dim/P_sf"/>
</dbReference>
<keyword evidence="8 11" id="KW-1133">Transmembrane helix</keyword>
<dbReference type="EMBL" id="JBHSPH010000017">
    <property type="protein sequence ID" value="MFC5865210.1"/>
    <property type="molecule type" value="Genomic_DNA"/>
</dbReference>
<dbReference type="InterPro" id="IPR050428">
    <property type="entry name" value="TCS_sensor_his_kinase"/>
</dbReference>
<dbReference type="PRINTS" id="PR00344">
    <property type="entry name" value="BCTRLSENSOR"/>
</dbReference>
<dbReference type="CDD" id="cd06225">
    <property type="entry name" value="HAMP"/>
    <property type="match status" value="1"/>
</dbReference>
<feature type="transmembrane region" description="Helical" evidence="11">
    <location>
        <begin position="177"/>
        <end position="201"/>
    </location>
</feature>
<dbReference type="Gene3D" id="6.10.340.10">
    <property type="match status" value="1"/>
</dbReference>
<keyword evidence="10 11" id="KW-0472">Membrane</keyword>